<comment type="caution">
    <text evidence="2">The sequence shown here is derived from an EMBL/GenBank/DDBJ whole genome shotgun (WGS) entry which is preliminary data.</text>
</comment>
<dbReference type="AlphaFoldDB" id="A0AAV9VQB2"/>
<organism evidence="2 3">
    <name type="scientific">Arthrobotrys musiformis</name>
    <dbReference type="NCBI Taxonomy" id="47236"/>
    <lineage>
        <taxon>Eukaryota</taxon>
        <taxon>Fungi</taxon>
        <taxon>Dikarya</taxon>
        <taxon>Ascomycota</taxon>
        <taxon>Pezizomycotina</taxon>
        <taxon>Orbiliomycetes</taxon>
        <taxon>Orbiliales</taxon>
        <taxon>Orbiliaceae</taxon>
        <taxon>Arthrobotrys</taxon>
    </lineage>
</organism>
<protein>
    <submittedName>
        <fullName evidence="2">Uncharacterized protein</fullName>
    </submittedName>
</protein>
<reference evidence="2 3" key="1">
    <citation type="submission" date="2023-08" db="EMBL/GenBank/DDBJ databases">
        <authorList>
            <person name="Palmer J.M."/>
        </authorList>
    </citation>
    <scope>NUCLEOTIDE SEQUENCE [LARGE SCALE GENOMIC DNA]</scope>
    <source>
        <strain evidence="2 3">TWF481</strain>
    </source>
</reference>
<keyword evidence="3" id="KW-1185">Reference proteome</keyword>
<evidence type="ECO:0000256" key="1">
    <source>
        <dbReference type="SAM" id="MobiDB-lite"/>
    </source>
</evidence>
<evidence type="ECO:0000313" key="2">
    <source>
        <dbReference type="EMBL" id="KAK6495073.1"/>
    </source>
</evidence>
<proteinExistence type="predicted"/>
<sequence>MHGTTVHKTASGGVTVRGEKTAAAPVGGNGGLVDMYRDRCMACGRPVNPAHGICDCGVQNGKPGDVGGGETK</sequence>
<feature type="region of interest" description="Disordered" evidence="1">
    <location>
        <begin position="1"/>
        <end position="28"/>
    </location>
</feature>
<name>A0AAV9VQB2_9PEZI</name>
<dbReference type="EMBL" id="JAVHJL010000013">
    <property type="protein sequence ID" value="KAK6495073.1"/>
    <property type="molecule type" value="Genomic_DNA"/>
</dbReference>
<evidence type="ECO:0000313" key="3">
    <source>
        <dbReference type="Proteomes" id="UP001370758"/>
    </source>
</evidence>
<gene>
    <name evidence="2" type="ORF">TWF481_003100</name>
</gene>
<accession>A0AAV9VQB2</accession>
<dbReference type="Proteomes" id="UP001370758">
    <property type="component" value="Unassembled WGS sequence"/>
</dbReference>